<evidence type="ECO:0000256" key="2">
    <source>
        <dbReference type="ARBA" id="ARBA00022723"/>
    </source>
</evidence>
<evidence type="ECO:0000256" key="9">
    <source>
        <dbReference type="HAMAP-Rule" id="MF_01470"/>
    </source>
</evidence>
<dbReference type="CDD" id="cd09722">
    <property type="entry name" value="Cas1_I-B"/>
    <property type="match status" value="1"/>
</dbReference>
<keyword evidence="3 9" id="KW-0255">Endonuclease</keyword>
<evidence type="ECO:0000256" key="1">
    <source>
        <dbReference type="ARBA" id="ARBA00022722"/>
    </source>
</evidence>
<sequence>MKKTIYIFNEGELHRKDNTIYFESEGGKKFLPVEDIGEICIMGEVGTSKKFLEFCTSHQIVLHYFNYYEYYVGSYYPREHYNSGYMILKQAEHYLDMQKRKELALTFIAGSGKNILEVLKYYLNRGKSVQEQIDKILELESKLNGDMAIEQMMAIEGNVREVYYSAFDAILEDKNFAFETRTRRPPQNKLNSMISFGNSLMYTTTLSEIYNTHLDPRIGYLHSTNNRGFTLNLDVSEIFKPLLVDRVIFTLVSKRMIQSKHFDKKIDSILLNEEGRKLFISQYEEKLQSTFMHRELGRNVSYRRLIRMELYKLEKHLIGEQNYTPFVSRW</sequence>
<reference evidence="10 11" key="1">
    <citation type="submission" date="2016-12" db="EMBL/GenBank/DDBJ databases">
        <authorList>
            <person name="Song W.-J."/>
            <person name="Kurnit D.M."/>
        </authorList>
    </citation>
    <scope>NUCLEOTIDE SEQUENCE [LARGE SCALE GENOMIC DNA]</scope>
    <source>
        <strain evidence="10 11">DSM 12503</strain>
    </source>
</reference>
<evidence type="ECO:0000256" key="3">
    <source>
        <dbReference type="ARBA" id="ARBA00022759"/>
    </source>
</evidence>
<proteinExistence type="inferred from homology"/>
<dbReference type="GO" id="GO:0043571">
    <property type="term" value="P:maintenance of CRISPR repeat elements"/>
    <property type="evidence" value="ECO:0007669"/>
    <property type="project" value="UniProtKB-UniRule"/>
</dbReference>
<feature type="binding site" evidence="9">
    <location>
        <position position="237"/>
    </location>
    <ligand>
        <name>Mn(2+)</name>
        <dbReference type="ChEBI" id="CHEBI:29035"/>
    </ligand>
</feature>
<keyword evidence="2 9" id="KW-0479">Metal-binding</keyword>
<dbReference type="Gene3D" id="1.20.120.920">
    <property type="entry name" value="CRISPR-associated endonuclease Cas1, C-terminal domain"/>
    <property type="match status" value="1"/>
</dbReference>
<dbReference type="InterPro" id="IPR002729">
    <property type="entry name" value="CRISPR-assoc_Cas1"/>
</dbReference>
<evidence type="ECO:0000313" key="11">
    <source>
        <dbReference type="Proteomes" id="UP000184612"/>
    </source>
</evidence>
<dbReference type="GO" id="GO:0003677">
    <property type="term" value="F:DNA binding"/>
    <property type="evidence" value="ECO:0007669"/>
    <property type="project" value="UniProtKB-KW"/>
</dbReference>
<evidence type="ECO:0000313" key="10">
    <source>
        <dbReference type="EMBL" id="SHO50576.1"/>
    </source>
</evidence>
<comment type="function">
    <text evidence="9">CRISPR (clustered regularly interspaced short palindromic repeat), is an adaptive immune system that provides protection against mobile genetic elements (viruses, transposable elements and conjugative plasmids). CRISPR clusters contain spacers, sequences complementary to antecedent mobile elements, and target invading nucleic acids. CRISPR clusters are transcribed and processed into CRISPR RNA (crRNA). Acts as a dsDNA endonuclease. Involved in the integration of spacer DNA into the CRISPR cassette.</text>
</comment>
<comment type="cofactor">
    <cofactor evidence="9">
        <name>Mg(2+)</name>
        <dbReference type="ChEBI" id="CHEBI:18420"/>
    </cofactor>
    <cofactor evidence="9">
        <name>Mn(2+)</name>
        <dbReference type="ChEBI" id="CHEBI:29035"/>
    </cofactor>
</comment>
<keyword evidence="5 9" id="KW-0460">Magnesium</keyword>
<organism evidence="10 11">
    <name type="scientific">Anaerocolumna xylanovorans DSM 12503</name>
    <dbReference type="NCBI Taxonomy" id="1121345"/>
    <lineage>
        <taxon>Bacteria</taxon>
        <taxon>Bacillati</taxon>
        <taxon>Bacillota</taxon>
        <taxon>Clostridia</taxon>
        <taxon>Lachnospirales</taxon>
        <taxon>Lachnospiraceae</taxon>
        <taxon>Anaerocolumna</taxon>
    </lineage>
</organism>
<comment type="subunit">
    <text evidence="9">Homodimer, forms a heterotetramer with a Cas2 homodimer.</text>
</comment>
<dbReference type="InterPro" id="IPR042206">
    <property type="entry name" value="CRISPR-assoc_Cas1_C"/>
</dbReference>
<dbReference type="GO" id="GO:0004520">
    <property type="term" value="F:DNA endonuclease activity"/>
    <property type="evidence" value="ECO:0007669"/>
    <property type="project" value="InterPro"/>
</dbReference>
<dbReference type="RefSeq" id="WP_073589465.1">
    <property type="nucleotide sequence ID" value="NZ_FRFD01000008.1"/>
</dbReference>
<dbReference type="InterPro" id="IPR042211">
    <property type="entry name" value="CRISPR-assoc_Cas1_N"/>
</dbReference>
<dbReference type="GO" id="GO:0051607">
    <property type="term" value="P:defense response to virus"/>
    <property type="evidence" value="ECO:0007669"/>
    <property type="project" value="UniProtKB-UniRule"/>
</dbReference>
<evidence type="ECO:0000256" key="6">
    <source>
        <dbReference type="ARBA" id="ARBA00023118"/>
    </source>
</evidence>
<dbReference type="OrthoDB" id="9803119at2"/>
<dbReference type="InterPro" id="IPR019858">
    <property type="entry name" value="CRISPR-assoc_Cas1_HMARI/TNEAP"/>
</dbReference>
<dbReference type="HAMAP" id="MF_01470">
    <property type="entry name" value="Cas1"/>
    <property type="match status" value="1"/>
</dbReference>
<evidence type="ECO:0000256" key="7">
    <source>
        <dbReference type="ARBA" id="ARBA00023125"/>
    </source>
</evidence>
<dbReference type="AlphaFoldDB" id="A0A1M7YDC6"/>
<dbReference type="PANTHER" id="PTHR43219">
    <property type="entry name" value="CRISPR-ASSOCIATED ENDONUCLEASE CAS1"/>
    <property type="match status" value="1"/>
</dbReference>
<keyword evidence="8 9" id="KW-0464">Manganese</keyword>
<evidence type="ECO:0000256" key="8">
    <source>
        <dbReference type="ARBA" id="ARBA00023211"/>
    </source>
</evidence>
<comment type="similarity">
    <text evidence="9">Belongs to the CRISPR-associated endonuclease Cas1 family.</text>
</comment>
<dbReference type="EMBL" id="FRFD01000008">
    <property type="protein sequence ID" value="SHO50576.1"/>
    <property type="molecule type" value="Genomic_DNA"/>
</dbReference>
<dbReference type="Gene3D" id="3.100.10.20">
    <property type="entry name" value="CRISPR-associated endonuclease Cas1, N-terminal domain"/>
    <property type="match status" value="1"/>
</dbReference>
<keyword evidence="7 9" id="KW-0238">DNA-binding</keyword>
<dbReference type="PANTHER" id="PTHR43219:SF1">
    <property type="entry name" value="CRISPR-ASSOCIATED ENDONUCLEASE CAS1"/>
    <property type="match status" value="1"/>
</dbReference>
<keyword evidence="11" id="KW-1185">Reference proteome</keyword>
<dbReference type="NCBIfam" id="TIGR00287">
    <property type="entry name" value="cas1"/>
    <property type="match status" value="1"/>
</dbReference>
<dbReference type="GO" id="GO:0046872">
    <property type="term" value="F:metal ion binding"/>
    <property type="evidence" value="ECO:0007669"/>
    <property type="project" value="UniProtKB-UniRule"/>
</dbReference>
<dbReference type="EC" id="3.1.-.-" evidence="9"/>
<name>A0A1M7YDC6_9FIRM</name>
<dbReference type="Pfam" id="PF01867">
    <property type="entry name" value="Cas_Cas1"/>
    <property type="match status" value="1"/>
</dbReference>
<dbReference type="STRING" id="1121345.SAMN02745217_02786"/>
<keyword evidence="4 9" id="KW-0378">Hydrolase</keyword>
<keyword evidence="6 9" id="KW-0051">Antiviral defense</keyword>
<keyword evidence="1 9" id="KW-0540">Nuclease</keyword>
<accession>A0A1M7YDC6</accession>
<dbReference type="GO" id="GO:0016787">
    <property type="term" value="F:hydrolase activity"/>
    <property type="evidence" value="ECO:0007669"/>
    <property type="project" value="UniProtKB-KW"/>
</dbReference>
<dbReference type="Proteomes" id="UP000184612">
    <property type="component" value="Unassembled WGS sequence"/>
</dbReference>
<feature type="binding site" evidence="9">
    <location>
        <position position="222"/>
    </location>
    <ligand>
        <name>Mn(2+)</name>
        <dbReference type="ChEBI" id="CHEBI:29035"/>
    </ligand>
</feature>
<feature type="binding site" evidence="9">
    <location>
        <position position="156"/>
    </location>
    <ligand>
        <name>Mn(2+)</name>
        <dbReference type="ChEBI" id="CHEBI:29035"/>
    </ligand>
</feature>
<evidence type="ECO:0000256" key="4">
    <source>
        <dbReference type="ARBA" id="ARBA00022801"/>
    </source>
</evidence>
<protein>
    <recommendedName>
        <fullName evidence="9">CRISPR-associated endonuclease Cas1</fullName>
        <ecNumber evidence="9">3.1.-.-</ecNumber>
    </recommendedName>
</protein>
<gene>
    <name evidence="9" type="primary">cas1</name>
    <name evidence="10" type="ORF">SAMN02745217_02786</name>
</gene>
<dbReference type="NCBIfam" id="TIGR03641">
    <property type="entry name" value="cas1_HMARI"/>
    <property type="match status" value="1"/>
</dbReference>
<evidence type="ECO:0000256" key="5">
    <source>
        <dbReference type="ARBA" id="ARBA00022842"/>
    </source>
</evidence>